<feature type="region of interest" description="Disordered" evidence="2">
    <location>
        <begin position="457"/>
        <end position="521"/>
    </location>
</feature>
<evidence type="ECO:0000256" key="1">
    <source>
        <dbReference type="SAM" id="Coils"/>
    </source>
</evidence>
<feature type="region of interest" description="Disordered" evidence="2">
    <location>
        <begin position="131"/>
        <end position="155"/>
    </location>
</feature>
<dbReference type="Gene3D" id="3.40.50.300">
    <property type="entry name" value="P-loop containing nucleotide triphosphate hydrolases"/>
    <property type="match status" value="1"/>
</dbReference>
<evidence type="ECO:0000313" key="5">
    <source>
        <dbReference type="Proteomes" id="UP000238348"/>
    </source>
</evidence>
<reference evidence="4 5" key="1">
    <citation type="submission" date="2015-09" db="EMBL/GenBank/DDBJ databases">
        <title>Sorangium comparison.</title>
        <authorList>
            <person name="Zaburannyi N."/>
            <person name="Bunk B."/>
            <person name="Overmann J."/>
            <person name="Mueller R."/>
        </authorList>
    </citation>
    <scope>NUCLEOTIDE SEQUENCE [LARGE SCALE GENOMIC DNA]</scope>
    <source>
        <strain evidence="4 5">So ce26</strain>
    </source>
</reference>
<evidence type="ECO:0000313" key="4">
    <source>
        <dbReference type="EMBL" id="AUX42253.1"/>
    </source>
</evidence>
<sequence>MTTHYLQLTGNAVRREPEFRGPQGLRFGQHVFDELTHRWAKSGGKNYVIVARGTDAQELVLFSDLCRATARISPRGDALLITDLLAPVPVPPEAVRFQASFKPVAPNAGPPPADQLDGLLLLLAAPAARVASTSPDSRPVATTPPKPETLTLPPRRHIADEDLLVTAQALGDASLHAKPVAPPPPKPETPTLPPRRRIADEDLLVTAQALGDASLHAKPVAPPPPKPETPTLPPRRRIADEDLLVTAQALGEDVRRRLSGVPPATRRRFLPRKAPPVTDVLTPAREFLNTHGVRTRAFLPEKLRALVAGPLPGDVEIDERVHQALRRALGVPLLNTVCNPASFGNQKLQAFLATLSQLPLLEDDRAQIWLAMASGVRARDRLVELEESAKDLSHAATAPEAAFAWRRAVLTWLRDGLGDLTGDDAFLESPVERLLATEREANAAAVLLRWKDYRAPTSKRRAAPPELTPSGEMPADTAPPPRSGRVPSLGVVPPTPSIGSPLVKLKAKGSEATQKAGETAPYARETALDASQEALGTGVDAVGAREGSPGTGENAPDAGAAAPEPGDATLDTGENAPKAGDAALDADEAAHGALQSTQRVDANSNLPPGVPNPSEPRVGEAQPPPPCNRTLLDAARARLCLDVSEVLRTLDSLRAAEEGWLGVPLDPARPLQVAAALRHAIAALNAQLARLPEQNEVAVVATSVDEIATWLGTSIEAPIDDRLVGLLGRPESLDQLQSARALATRIESLLPDWVWQGVTDRAARASQLIDTGAFRDEVQACLRWVEELPAAEQEHVRDLPDLGAGTLAERLRRAFEERAARNEREGRLMQIAEITTDQDRARLAAGWPDTEAEVLQREEILQRFRELSICLGTETLDSVREHLRTASLDDCSSTLRDVDVVRDRFKTISNFTFQQIREIASVVLPQSLAVRSLPAFWFDPPLSSKSDGSASAAVHHARGVYKQIDTLDYGTVCLPVQVRFKSPLPAAIQLGVKLTKLFVSFDTPRAHAYREEIEPLELPAGTIQYDFEITVVLSRRFAEDMAARKKELQVSITGTAPDGKSEKTTLTWKVLALTMPELRDPIPQNVEPEDMLRCRLGVERRYDALLSILRQGTSSFFVYGPRRFGKTSLLRGVQKFIDAGDVVLLNRVAASQRTLVGLWEDIARQFETRFSPRKVYRELEDGLLPVAHAYDSVREEAAERGIRAIYVLVDEAQAMFAHSRREQLAERLKERMEDSWAVVKREGKVQRAAVLFGFVGQGHLPKLISTNLRASLKEFHRFEFSDDEIVDLLQRTTSSDGLQSSREAREHLAKLSGNLFILGKLLTEILTLCRESHRTWFIRADVDRASEKIETDFRNGDTAIWDWVRDPLNESDNLNDWKPSIAYPLALAWAGARAQRPAGGSAGRAEARALLRKLCPDAEPLDERLNEAEAELENLRVLNERGEFKLPMLEHLLAIRALSPRPLHDDAEREAAQRLGLHRVRRPPRVSSSDADEAPDFEGSQARIWRAEWNNRAVAVRAISLRETRARARFIHEVALLRKIGEAGDQRVREHLPRILQMGIADDDPQQGLVVYEWIPGYPLPEGSMMEPTVAEVGLQMAEVLAVLERSGVVHRDIRPANVLLRVPQDDDARKVEINVVLIDFGLARAVEQLRGGPRSIVEGVAEFIPPEVLNTSDSSAWSTAGDVYSTGTMLRKLLKADLSAATTSSAASHQLQALLGRMVVPRPDDRPTAGELRERFRAIVQSMRDEHRSTGLADIAALLKKRIVGLPDPVQQAAQDSMRSLTFIRAGMLQGTRRYAAVAAMLEVAFRRIVKARLPRGHEAPTSVYLRSARSLIDNAKLRAPAWLDDTLMDVAGRLRNAEHHPDAFNEIVDRALQQLGSTLTARDADTKLVDSLDHAARLLDELTQSTAVAPFIKETLHAGAPNGGPERASWMRHP</sequence>
<dbReference type="PROSITE" id="PS50011">
    <property type="entry name" value="PROTEIN_KINASE_DOM"/>
    <property type="match status" value="1"/>
</dbReference>
<dbReference type="InterPro" id="IPR000719">
    <property type="entry name" value="Prot_kinase_dom"/>
</dbReference>
<feature type="coiled-coil region" evidence="1">
    <location>
        <begin position="1418"/>
        <end position="1445"/>
    </location>
</feature>
<dbReference type="RefSeq" id="WP_104981096.1">
    <property type="nucleotide sequence ID" value="NZ_CP012673.1"/>
</dbReference>
<dbReference type="Pfam" id="PF00069">
    <property type="entry name" value="Pkinase"/>
    <property type="match status" value="1"/>
</dbReference>
<dbReference type="GO" id="GO:0004674">
    <property type="term" value="F:protein serine/threonine kinase activity"/>
    <property type="evidence" value="ECO:0007669"/>
    <property type="project" value="TreeGrafter"/>
</dbReference>
<dbReference type="SUPFAM" id="SSF52540">
    <property type="entry name" value="P-loop containing nucleoside triphosphate hydrolases"/>
    <property type="match status" value="1"/>
</dbReference>
<feature type="compositionally biased region" description="Pro residues" evidence="2">
    <location>
        <begin position="180"/>
        <end position="193"/>
    </location>
</feature>
<dbReference type="InterPro" id="IPR020635">
    <property type="entry name" value="Tyr_kinase_cat_dom"/>
</dbReference>
<dbReference type="Proteomes" id="UP000238348">
    <property type="component" value="Chromosome"/>
</dbReference>
<protein>
    <recommendedName>
        <fullName evidence="3">Protein kinase domain-containing protein</fullName>
    </recommendedName>
</protein>
<dbReference type="PANTHER" id="PTHR44329">
    <property type="entry name" value="SERINE/THREONINE-PROTEIN KINASE TNNI3K-RELATED"/>
    <property type="match status" value="1"/>
</dbReference>
<feature type="region of interest" description="Disordered" evidence="2">
    <location>
        <begin position="541"/>
        <end position="579"/>
    </location>
</feature>
<dbReference type="InterPro" id="IPR011009">
    <property type="entry name" value="Kinase-like_dom_sf"/>
</dbReference>
<dbReference type="EMBL" id="CP012673">
    <property type="protein sequence ID" value="AUX42253.1"/>
    <property type="molecule type" value="Genomic_DNA"/>
</dbReference>
<evidence type="ECO:0000256" key="2">
    <source>
        <dbReference type="SAM" id="MobiDB-lite"/>
    </source>
</evidence>
<dbReference type="PROSITE" id="PS00109">
    <property type="entry name" value="PROTEIN_KINASE_TYR"/>
    <property type="match status" value="1"/>
</dbReference>
<keyword evidence="1" id="KW-0175">Coiled coil</keyword>
<dbReference type="OrthoDB" id="5507930at2"/>
<feature type="compositionally biased region" description="Polar residues" evidence="2">
    <location>
        <begin position="595"/>
        <end position="606"/>
    </location>
</feature>
<name>A0A2L0ESH7_SORCE</name>
<feature type="region of interest" description="Disordered" evidence="2">
    <location>
        <begin position="175"/>
        <end position="194"/>
    </location>
</feature>
<dbReference type="GO" id="GO:0005524">
    <property type="term" value="F:ATP binding"/>
    <property type="evidence" value="ECO:0007669"/>
    <property type="project" value="InterPro"/>
</dbReference>
<feature type="region of interest" description="Disordered" evidence="2">
    <location>
        <begin position="593"/>
        <end position="628"/>
    </location>
</feature>
<feature type="region of interest" description="Disordered" evidence="2">
    <location>
        <begin position="1474"/>
        <end position="1497"/>
    </location>
</feature>
<feature type="compositionally biased region" description="Pro residues" evidence="2">
    <location>
        <begin position="220"/>
        <end position="233"/>
    </location>
</feature>
<gene>
    <name evidence="4" type="ORF">SOCE26_036820</name>
</gene>
<dbReference type="SUPFAM" id="SSF56112">
    <property type="entry name" value="Protein kinase-like (PK-like)"/>
    <property type="match status" value="1"/>
</dbReference>
<dbReference type="InterPro" id="IPR027417">
    <property type="entry name" value="P-loop_NTPase"/>
</dbReference>
<feature type="domain" description="Protein kinase" evidence="3">
    <location>
        <begin position="1490"/>
        <end position="1741"/>
    </location>
</feature>
<dbReference type="SMART" id="SM00219">
    <property type="entry name" value="TyrKc"/>
    <property type="match status" value="1"/>
</dbReference>
<evidence type="ECO:0000259" key="3">
    <source>
        <dbReference type="PROSITE" id="PS50011"/>
    </source>
</evidence>
<dbReference type="InterPro" id="IPR008266">
    <property type="entry name" value="Tyr_kinase_AS"/>
</dbReference>
<dbReference type="PANTHER" id="PTHR44329:SF214">
    <property type="entry name" value="PROTEIN KINASE DOMAIN-CONTAINING PROTEIN"/>
    <property type="match status" value="1"/>
</dbReference>
<dbReference type="Gene3D" id="1.10.510.10">
    <property type="entry name" value="Transferase(Phosphotransferase) domain 1"/>
    <property type="match status" value="1"/>
</dbReference>
<proteinExistence type="predicted"/>
<feature type="compositionally biased region" description="Low complexity" evidence="2">
    <location>
        <begin position="552"/>
        <end position="568"/>
    </location>
</feature>
<organism evidence="4 5">
    <name type="scientific">Sorangium cellulosum</name>
    <name type="common">Polyangium cellulosum</name>
    <dbReference type="NCBI Taxonomy" id="56"/>
    <lineage>
        <taxon>Bacteria</taxon>
        <taxon>Pseudomonadati</taxon>
        <taxon>Myxococcota</taxon>
        <taxon>Polyangia</taxon>
        <taxon>Polyangiales</taxon>
        <taxon>Polyangiaceae</taxon>
        <taxon>Sorangium</taxon>
    </lineage>
</organism>
<dbReference type="GO" id="GO:0004713">
    <property type="term" value="F:protein tyrosine kinase activity"/>
    <property type="evidence" value="ECO:0007669"/>
    <property type="project" value="InterPro"/>
</dbReference>
<accession>A0A2L0ESH7</accession>
<feature type="region of interest" description="Disordered" evidence="2">
    <location>
        <begin position="215"/>
        <end position="235"/>
    </location>
</feature>
<dbReference type="InterPro" id="IPR051681">
    <property type="entry name" value="Ser/Thr_Kinases-Pseudokinases"/>
</dbReference>